<name>V8NDN0_OPHHA</name>
<sequence length="226" mass="25178">MRLYQSLRTCKFPGVAGNTHPLFLAGADGNWGSTPGLTSESRNMSFSVRILRLSGSGQGSKSKHIVSEVCVSLSPFVCLLPLLSPPASQKPPAWAGRMLVGWVRLDDLQGPFQLCFNLPYAAPQKVPFISSLRLGGLQVYAERLRYFCRDLQIVPDLQRFNLAAEVTTAPKKRDLGLFFTLTAVFHTHDRRSIPVVKNSNAWRWSMGKLDSLNVRLTNLTTARRFT</sequence>
<proteinExistence type="predicted"/>
<reference evidence="1 2" key="1">
    <citation type="journal article" date="2013" name="Proc. Natl. Acad. Sci. U.S.A.">
        <title>The king cobra genome reveals dynamic gene evolution and adaptation in the snake venom system.</title>
        <authorList>
            <person name="Vonk F.J."/>
            <person name="Casewell N.R."/>
            <person name="Henkel C.V."/>
            <person name="Heimberg A.M."/>
            <person name="Jansen H.J."/>
            <person name="McCleary R.J."/>
            <person name="Kerkkamp H.M."/>
            <person name="Vos R.A."/>
            <person name="Guerreiro I."/>
            <person name="Calvete J.J."/>
            <person name="Wuster W."/>
            <person name="Woods A.E."/>
            <person name="Logan J.M."/>
            <person name="Harrison R.A."/>
            <person name="Castoe T.A."/>
            <person name="de Koning A.P."/>
            <person name="Pollock D.D."/>
            <person name="Yandell M."/>
            <person name="Calderon D."/>
            <person name="Renjifo C."/>
            <person name="Currier R.B."/>
            <person name="Salgado D."/>
            <person name="Pla D."/>
            <person name="Sanz L."/>
            <person name="Hyder A.S."/>
            <person name="Ribeiro J.M."/>
            <person name="Arntzen J.W."/>
            <person name="van den Thillart G.E."/>
            <person name="Boetzer M."/>
            <person name="Pirovano W."/>
            <person name="Dirks R.P."/>
            <person name="Spaink H.P."/>
            <person name="Duboule D."/>
            <person name="McGlinn E."/>
            <person name="Kini R.M."/>
            <person name="Richardson M.K."/>
        </authorList>
    </citation>
    <scope>NUCLEOTIDE SEQUENCE</scope>
    <source>
        <tissue evidence="1">Blood</tissue>
    </source>
</reference>
<feature type="non-terminal residue" evidence="1">
    <location>
        <position position="1"/>
    </location>
</feature>
<organism evidence="1 2">
    <name type="scientific">Ophiophagus hannah</name>
    <name type="common">King cobra</name>
    <name type="synonym">Naja hannah</name>
    <dbReference type="NCBI Taxonomy" id="8665"/>
    <lineage>
        <taxon>Eukaryota</taxon>
        <taxon>Metazoa</taxon>
        <taxon>Chordata</taxon>
        <taxon>Craniata</taxon>
        <taxon>Vertebrata</taxon>
        <taxon>Euteleostomi</taxon>
        <taxon>Lepidosauria</taxon>
        <taxon>Squamata</taxon>
        <taxon>Bifurcata</taxon>
        <taxon>Unidentata</taxon>
        <taxon>Episquamata</taxon>
        <taxon>Toxicofera</taxon>
        <taxon>Serpentes</taxon>
        <taxon>Colubroidea</taxon>
        <taxon>Elapidae</taxon>
        <taxon>Elapinae</taxon>
        <taxon>Ophiophagus</taxon>
    </lineage>
</organism>
<dbReference type="EMBL" id="AZIM01005357">
    <property type="protein sequence ID" value="ETE59672.1"/>
    <property type="molecule type" value="Genomic_DNA"/>
</dbReference>
<keyword evidence="2" id="KW-1185">Reference proteome</keyword>
<dbReference type="Proteomes" id="UP000018936">
    <property type="component" value="Unassembled WGS sequence"/>
</dbReference>
<comment type="caution">
    <text evidence="1">The sequence shown here is derived from an EMBL/GenBank/DDBJ whole genome shotgun (WGS) entry which is preliminary data.</text>
</comment>
<dbReference type="AlphaFoldDB" id="V8NDN0"/>
<gene>
    <name evidence="1" type="ORF">L345_14598</name>
</gene>
<protein>
    <submittedName>
        <fullName evidence="1">Uncharacterized protein</fullName>
    </submittedName>
</protein>
<evidence type="ECO:0000313" key="1">
    <source>
        <dbReference type="EMBL" id="ETE59672.1"/>
    </source>
</evidence>
<evidence type="ECO:0000313" key="2">
    <source>
        <dbReference type="Proteomes" id="UP000018936"/>
    </source>
</evidence>
<accession>V8NDN0</accession>